<keyword evidence="3" id="KW-1185">Reference proteome</keyword>
<sequence>MSTPGKVENRETFLKHLTEKLGRKEMRQNVQLPEWEAQPQYKILKDASPEELVEVFKAAAAKINTPVLETTISDLPSTLKEAIVQLNGKSVATWADPRFDDYNLKQALEEFSLHTWDSYSAEKNIIETRDADVGITFSDYTLAESATVVLTTSPEKGRSVSLLPESFIALVPKSTIVPRLTQVTDKIDEEIKNGSEVSSCIKFISGPSNSADIELSFVTGVHGPVHAAYIIINDC</sequence>
<protein>
    <submittedName>
        <fullName evidence="2">Lactate utilization protein C</fullName>
    </submittedName>
</protein>
<comment type="caution">
    <text evidence="2">The sequence shown here is derived from an EMBL/GenBank/DDBJ whole genome shotgun (WGS) entry which is preliminary data.</text>
</comment>
<dbReference type="Gene3D" id="3.40.50.10420">
    <property type="entry name" value="NagB/RpiA/CoA transferase-like"/>
    <property type="match status" value="1"/>
</dbReference>
<dbReference type="InterPro" id="IPR037171">
    <property type="entry name" value="NagB/RpiA_transferase-like"/>
</dbReference>
<reference evidence="2 3" key="1">
    <citation type="submission" date="2019-04" db="EMBL/GenBank/DDBJ databases">
        <title>Bacillus caeni sp. nov., a bacterium isolated from mangrove sediment.</title>
        <authorList>
            <person name="Huang H."/>
            <person name="Mo K."/>
            <person name="Hu Y."/>
        </authorList>
    </citation>
    <scope>NUCLEOTIDE SEQUENCE [LARGE SCALE GENOMIC DNA]</scope>
    <source>
        <strain evidence="2 3">HB172195</strain>
    </source>
</reference>
<evidence type="ECO:0000313" key="2">
    <source>
        <dbReference type="EMBL" id="TLS36205.1"/>
    </source>
</evidence>
<dbReference type="PANTHER" id="PTHR43682">
    <property type="entry name" value="LACTATE UTILIZATION PROTEIN C"/>
    <property type="match status" value="1"/>
</dbReference>
<proteinExistence type="predicted"/>
<accession>A0A5R9F923</accession>
<gene>
    <name evidence="2" type="ORF">FCL54_16350</name>
</gene>
<feature type="domain" description="LUD" evidence="1">
    <location>
        <begin position="54"/>
        <end position="232"/>
    </location>
</feature>
<dbReference type="InterPro" id="IPR003741">
    <property type="entry name" value="LUD_dom"/>
</dbReference>
<dbReference type="SUPFAM" id="SSF100950">
    <property type="entry name" value="NagB/RpiA/CoA transferase-like"/>
    <property type="match status" value="1"/>
</dbReference>
<evidence type="ECO:0000259" key="1">
    <source>
        <dbReference type="Pfam" id="PF02589"/>
    </source>
</evidence>
<dbReference type="OrthoDB" id="9794157at2"/>
<dbReference type="Proteomes" id="UP000308230">
    <property type="component" value="Unassembled WGS sequence"/>
</dbReference>
<dbReference type="AlphaFoldDB" id="A0A5R9F923"/>
<dbReference type="PANTHER" id="PTHR43682:SF1">
    <property type="entry name" value="LACTATE UTILIZATION PROTEIN C"/>
    <property type="match status" value="1"/>
</dbReference>
<organism evidence="2 3">
    <name type="scientific">Exobacillus caeni</name>
    <dbReference type="NCBI Taxonomy" id="2574798"/>
    <lineage>
        <taxon>Bacteria</taxon>
        <taxon>Bacillati</taxon>
        <taxon>Bacillota</taxon>
        <taxon>Bacilli</taxon>
        <taxon>Bacillales</taxon>
        <taxon>Guptibacillaceae</taxon>
        <taxon>Exobacillus</taxon>
    </lineage>
</organism>
<dbReference type="EMBL" id="SWLG01000012">
    <property type="protein sequence ID" value="TLS36205.1"/>
    <property type="molecule type" value="Genomic_DNA"/>
</dbReference>
<dbReference type="InterPro" id="IPR024185">
    <property type="entry name" value="FTHF_cligase-like_sf"/>
</dbReference>
<dbReference type="Pfam" id="PF02589">
    <property type="entry name" value="LUD_dom"/>
    <property type="match status" value="1"/>
</dbReference>
<evidence type="ECO:0000313" key="3">
    <source>
        <dbReference type="Proteomes" id="UP000308230"/>
    </source>
</evidence>
<dbReference type="RefSeq" id="WP_138127815.1">
    <property type="nucleotide sequence ID" value="NZ_SWLG01000012.1"/>
</dbReference>
<name>A0A5R9F923_9BACL</name>